<name>A0A645DLF1_9ZZZZ</name>
<comment type="caution">
    <text evidence="2">The sequence shown here is derived from an EMBL/GenBank/DDBJ whole genome shotgun (WGS) entry which is preliminary data.</text>
</comment>
<evidence type="ECO:0000259" key="1">
    <source>
        <dbReference type="Pfam" id="PF07085"/>
    </source>
</evidence>
<evidence type="ECO:0000313" key="2">
    <source>
        <dbReference type="EMBL" id="MPM89382.1"/>
    </source>
</evidence>
<dbReference type="Pfam" id="PF07085">
    <property type="entry name" value="DRTGG"/>
    <property type="match status" value="1"/>
</dbReference>
<dbReference type="Gene3D" id="3.40.1390.20">
    <property type="entry name" value="HprK N-terminal domain-like"/>
    <property type="match status" value="1"/>
</dbReference>
<proteinExistence type="predicted"/>
<protein>
    <recommendedName>
        <fullName evidence="1">DRTGG domain-containing protein</fullName>
    </recommendedName>
</protein>
<dbReference type="AlphaFoldDB" id="A0A645DLF1"/>
<dbReference type="SUPFAM" id="SSF75138">
    <property type="entry name" value="HprK N-terminal domain-like"/>
    <property type="match status" value="1"/>
</dbReference>
<accession>A0A645DLF1</accession>
<sequence length="115" mass="12644">MTLSDVVKLLKAKVMTENADLSAECYRACGADLMSDVLAFSKDKSILLTGLMNIQVVRTAEMMDIKTIIFVRGKIATPEIISLAKEMEITILCTDYPLYEACGILYSKGLGNVEE</sequence>
<gene>
    <name evidence="2" type="ORF">SDC9_136491</name>
</gene>
<reference evidence="2" key="1">
    <citation type="submission" date="2019-08" db="EMBL/GenBank/DDBJ databases">
        <authorList>
            <person name="Kucharzyk K."/>
            <person name="Murdoch R.W."/>
            <person name="Higgins S."/>
            <person name="Loffler F."/>
        </authorList>
    </citation>
    <scope>NUCLEOTIDE SEQUENCE</scope>
</reference>
<dbReference type="InterPro" id="IPR028979">
    <property type="entry name" value="Ser_kin/Pase_Hpr-like_N_sf"/>
</dbReference>
<dbReference type="InterPro" id="IPR010766">
    <property type="entry name" value="DRTGG"/>
</dbReference>
<feature type="domain" description="DRTGG" evidence="1">
    <location>
        <begin position="5"/>
        <end position="101"/>
    </location>
</feature>
<dbReference type="EMBL" id="VSSQ01036813">
    <property type="protein sequence ID" value="MPM89382.1"/>
    <property type="molecule type" value="Genomic_DNA"/>
</dbReference>
<organism evidence="2">
    <name type="scientific">bioreactor metagenome</name>
    <dbReference type="NCBI Taxonomy" id="1076179"/>
    <lineage>
        <taxon>unclassified sequences</taxon>
        <taxon>metagenomes</taxon>
        <taxon>ecological metagenomes</taxon>
    </lineage>
</organism>